<sequence>MAALKLLSSGLRLCASGRSSRGAWHKGCVCYFSVSTRHHTKFYTDPVEAVKDIPNGATLLVGGFGLCGIPENLIGALLKTGVKDLTAVSNNAGVDNFGLGLLLRSKQIKRMVSSYVGENAEFERQYLSGELEVELTPQGTLAERIRAGGAGVPAFYTSTGYGTLVQEGGSPIKYNKDGSVAIASKPREVEEIVDIGSFAPEDIHIPKIYVHRLIKGEKYEKRIERLSLRKEGDGKAKPGKPGEDVRERIIKRAALEFEDGMYANLGIGIPLLASNFISPNMTVHLQSENGVLGLGPYPLKHEADADLINAGKETVTVLPGASFFSSDESFAMIRGGHVNLTMLGAMQVSKYGDLANWMIPGKMVKGMGGAMDLVSSSKTKVVVTMEHSAKGNAHKIMEKCTLPLTGKQCVNRIITEKGVFDVDKKNGLTLIELWEGLTVDDIKKSTGCDFAVSPKLMPMQQIST</sequence>
<gene>
    <name evidence="9" type="ORF">H671_2g6092</name>
</gene>
<evidence type="ECO:0000256" key="2">
    <source>
        <dbReference type="ARBA" id="ARBA00004753"/>
    </source>
</evidence>
<comment type="similarity">
    <text evidence="3 7">Belongs to the 3-oxoacid CoA-transferase family.</text>
</comment>
<evidence type="ECO:0000313" key="9">
    <source>
        <dbReference type="EMBL" id="ERE84284.1"/>
    </source>
</evidence>
<feature type="active site" description="5-glutamyl coenzyme A thioester intermediate" evidence="8">
    <location>
        <position position="288"/>
    </location>
</feature>
<dbReference type="GO" id="GO:0008260">
    <property type="term" value="F:succinyl-CoA:3-oxo-acid CoA-transferase activity"/>
    <property type="evidence" value="ECO:0007669"/>
    <property type="project" value="UniProtKB-EC"/>
</dbReference>
<dbReference type="PANTHER" id="PTHR13707">
    <property type="entry name" value="KETOACID-COENZYME A TRANSFERASE"/>
    <property type="match status" value="1"/>
</dbReference>
<dbReference type="SMART" id="SM00882">
    <property type="entry name" value="CoA_trans"/>
    <property type="match status" value="2"/>
</dbReference>
<dbReference type="UniPathway" id="UPA00929">
    <property type="reaction ID" value="UER00894"/>
</dbReference>
<organism evidence="9 10">
    <name type="scientific">Cricetulus griseus</name>
    <name type="common">Chinese hamster</name>
    <name type="synonym">Cricetulus barabensis griseus</name>
    <dbReference type="NCBI Taxonomy" id="10029"/>
    <lineage>
        <taxon>Eukaryota</taxon>
        <taxon>Metazoa</taxon>
        <taxon>Chordata</taxon>
        <taxon>Craniata</taxon>
        <taxon>Vertebrata</taxon>
        <taxon>Euteleostomi</taxon>
        <taxon>Mammalia</taxon>
        <taxon>Eutheria</taxon>
        <taxon>Euarchontoglires</taxon>
        <taxon>Glires</taxon>
        <taxon>Rodentia</taxon>
        <taxon>Myomorpha</taxon>
        <taxon>Muroidea</taxon>
        <taxon>Cricetidae</taxon>
        <taxon>Cricetinae</taxon>
        <taxon>Cricetulus</taxon>
    </lineage>
</organism>
<dbReference type="InterPro" id="IPR037171">
    <property type="entry name" value="NagB/RpiA_transferase-like"/>
</dbReference>
<dbReference type="InterPro" id="IPR012791">
    <property type="entry name" value="3-oxoacid_CoA-transf_B"/>
</dbReference>
<dbReference type="Pfam" id="PF01144">
    <property type="entry name" value="CoA_trans"/>
    <property type="match status" value="2"/>
</dbReference>
<dbReference type="PIRSF" id="PIRSF000858">
    <property type="entry name" value="SCOT-t"/>
    <property type="match status" value="1"/>
</dbReference>
<keyword evidence="6 7" id="KW-0496">Mitochondrion</keyword>
<comment type="function">
    <text evidence="7">Key enzyme for ketone body catabolism. Transfers the CoA moiety from succinate to acetoacetate. Formation of the enzyme-CoA intermediate proceeds via an unstable anhydride species formed between the carboxylate groups of the enzyme and substrate.</text>
</comment>
<evidence type="ECO:0000256" key="4">
    <source>
        <dbReference type="ARBA" id="ARBA00022679"/>
    </source>
</evidence>
<dbReference type="PROSITE" id="PS01273">
    <property type="entry name" value="COA_TRANSF_1"/>
    <property type="match status" value="1"/>
</dbReference>
<dbReference type="SUPFAM" id="SSF100950">
    <property type="entry name" value="NagB/RpiA/CoA transferase-like"/>
    <property type="match status" value="2"/>
</dbReference>
<dbReference type="Proteomes" id="UP000030759">
    <property type="component" value="Unassembled WGS sequence"/>
</dbReference>
<keyword evidence="5" id="KW-0809">Transit peptide</keyword>
<name>A0A061IF68_CRIGR</name>
<comment type="catalytic activity">
    <reaction evidence="7">
        <text>a 3-oxo acid + succinyl-CoA = a 3-oxoacyl-CoA + succinate</text>
        <dbReference type="Rhea" id="RHEA:24564"/>
        <dbReference type="ChEBI" id="CHEBI:30031"/>
        <dbReference type="ChEBI" id="CHEBI:35973"/>
        <dbReference type="ChEBI" id="CHEBI:57292"/>
        <dbReference type="ChEBI" id="CHEBI:90726"/>
        <dbReference type="EC" id="2.8.3.5"/>
    </reaction>
</comment>
<protein>
    <recommendedName>
        <fullName evidence="7">Succinyl-CoA:3-ketoacid-coenzyme A transferase</fullName>
        <ecNumber evidence="7">2.8.3.5</ecNumber>
    </recommendedName>
</protein>
<keyword evidence="4 7" id="KW-0808">Transferase</keyword>
<dbReference type="AlphaFoldDB" id="A0A061IF68"/>
<comment type="subcellular location">
    <subcellularLocation>
        <location evidence="1">Mitochondrion</location>
    </subcellularLocation>
</comment>
<dbReference type="PROSITE" id="PS01274">
    <property type="entry name" value="COA_TRANSF_2"/>
    <property type="match status" value="1"/>
</dbReference>
<proteinExistence type="inferred from homology"/>
<dbReference type="InterPro" id="IPR004164">
    <property type="entry name" value="CoA_transf_AS"/>
</dbReference>
<evidence type="ECO:0000256" key="5">
    <source>
        <dbReference type="ARBA" id="ARBA00022946"/>
    </source>
</evidence>
<reference evidence="10" key="1">
    <citation type="journal article" date="2013" name="Nat. Biotechnol.">
        <title>Chinese hamster genome sequenced from sorted chromosomes.</title>
        <authorList>
            <person name="Brinkrolf K."/>
            <person name="Rupp O."/>
            <person name="Laux H."/>
            <person name="Kollin F."/>
            <person name="Ernst W."/>
            <person name="Linke B."/>
            <person name="Kofler R."/>
            <person name="Romand S."/>
            <person name="Hesse F."/>
            <person name="Budach W.E."/>
            <person name="Galosy S."/>
            <person name="Muller D."/>
            <person name="Noll T."/>
            <person name="Wienberg J."/>
            <person name="Jostock T."/>
            <person name="Leonard M."/>
            <person name="Grillari J."/>
            <person name="Tauch A."/>
            <person name="Goesmann A."/>
            <person name="Helk B."/>
            <person name="Mott J.E."/>
            <person name="Puhler A."/>
            <person name="Borth N."/>
        </authorList>
    </citation>
    <scope>NUCLEOTIDE SEQUENCE [LARGE SCALE GENOMIC DNA]</scope>
    <source>
        <strain evidence="10">17A/GY</strain>
    </source>
</reference>
<dbReference type="Gene3D" id="3.40.1080.10">
    <property type="entry name" value="Glutaconate Coenzyme A-transferase"/>
    <property type="match status" value="3"/>
</dbReference>
<dbReference type="EMBL" id="KE668099">
    <property type="protein sequence ID" value="ERE84284.1"/>
    <property type="molecule type" value="Genomic_DNA"/>
</dbReference>
<evidence type="ECO:0000256" key="8">
    <source>
        <dbReference type="PIRSR" id="PIRSR000858-1"/>
    </source>
</evidence>
<comment type="pathway">
    <text evidence="2 7">Ketone metabolism; succinyl-CoA degradation; acetoacetyl-CoA from succinyl-CoA: step 1/1.</text>
</comment>
<dbReference type="InterPro" id="IPR004163">
    <property type="entry name" value="CoA_transf_BS"/>
</dbReference>
<dbReference type="InterPro" id="IPR012792">
    <property type="entry name" value="3-oxoacid_CoA-transf_A"/>
</dbReference>
<dbReference type="NCBIfam" id="TIGR02428">
    <property type="entry name" value="pcaJ_scoB_fam"/>
    <property type="match status" value="1"/>
</dbReference>
<evidence type="ECO:0000313" key="10">
    <source>
        <dbReference type="Proteomes" id="UP000030759"/>
    </source>
</evidence>
<dbReference type="GO" id="GO:0046952">
    <property type="term" value="P:ketone body catabolic process"/>
    <property type="evidence" value="ECO:0007669"/>
    <property type="project" value="InterPro"/>
</dbReference>
<dbReference type="GO" id="GO:0005739">
    <property type="term" value="C:mitochondrion"/>
    <property type="evidence" value="ECO:0007669"/>
    <property type="project" value="UniProtKB-SubCell"/>
</dbReference>
<evidence type="ECO:0000256" key="7">
    <source>
        <dbReference type="PIRNR" id="PIRNR000858"/>
    </source>
</evidence>
<dbReference type="InterPro" id="IPR004165">
    <property type="entry name" value="CoA_trans_fam_I"/>
</dbReference>
<evidence type="ECO:0000256" key="3">
    <source>
        <dbReference type="ARBA" id="ARBA00007154"/>
    </source>
</evidence>
<dbReference type="InterPro" id="IPR014388">
    <property type="entry name" value="3-oxoacid_CoA-transferase"/>
</dbReference>
<dbReference type="NCBIfam" id="TIGR02429">
    <property type="entry name" value="pcaI_scoA_fam"/>
    <property type="match status" value="1"/>
</dbReference>
<dbReference type="PANTHER" id="PTHR13707:SF30">
    <property type="entry name" value="SUCCINYL-COA:3-KETOACID COENZYME A TRANSFERASE 1, MITOCHONDRIAL"/>
    <property type="match status" value="1"/>
</dbReference>
<dbReference type="EC" id="2.8.3.5" evidence="7"/>
<dbReference type="FunFam" id="3.40.1080.10:FF:000001">
    <property type="entry name" value="Succinyl-coa:3-ketoacid-coenzyme a transferase subunit b"/>
    <property type="match status" value="1"/>
</dbReference>
<accession>A0A061IF68</accession>
<evidence type="ECO:0000256" key="6">
    <source>
        <dbReference type="ARBA" id="ARBA00023128"/>
    </source>
</evidence>
<evidence type="ECO:0000256" key="1">
    <source>
        <dbReference type="ARBA" id="ARBA00004173"/>
    </source>
</evidence>